<dbReference type="Proteomes" id="UP000199515">
    <property type="component" value="Unassembled WGS sequence"/>
</dbReference>
<dbReference type="InterPro" id="IPR016039">
    <property type="entry name" value="Thiolase-like"/>
</dbReference>
<feature type="domain" description="Beta-ketoacyl synthase C-terminal" evidence="5">
    <location>
        <begin position="224"/>
        <end position="312"/>
    </location>
</feature>
<evidence type="ECO:0000313" key="7">
    <source>
        <dbReference type="Proteomes" id="UP000199515"/>
    </source>
</evidence>
<dbReference type="InterPro" id="IPR014030">
    <property type="entry name" value="Ketoacyl_synth_N"/>
</dbReference>
<sequence length="351" mass="34581">MNRDVAISGLGAVTAAGTTPDELFDALLARKSFFTDDFAGLAAYAVPPPVAEVLGTKGVRTLPRDVRMFLCAALPAADGLDSVARDRIGVVCATLDAGLGEYASVFRATREEGRVGANPALAPYTGFNAVTAATTIRLGARGPGLTLSSGPAAGLEALIAGAGMVADGTADAVIAGGVDVLTEMHPKTSGPTTPGEAAAALTLTPADQGSEFVIAATAATTAVPGDITGLRDAAREAITRTGASAGAVLANATGDPAVDTALASAIRDTLGASVPVAAVAGTTGNARGADGALLALTAVLALERDVVPPVATLTDPTLAGLPRPLGEPAVLCLAAEPDGRVFTVLLRGAAR</sequence>
<evidence type="ECO:0000256" key="1">
    <source>
        <dbReference type="ARBA" id="ARBA00008467"/>
    </source>
</evidence>
<keyword evidence="2 3" id="KW-0808">Transferase</keyword>
<dbReference type="InterPro" id="IPR014031">
    <property type="entry name" value="Ketoacyl_synth_C"/>
</dbReference>
<dbReference type="GO" id="GO:0005829">
    <property type="term" value="C:cytosol"/>
    <property type="evidence" value="ECO:0007669"/>
    <property type="project" value="TreeGrafter"/>
</dbReference>
<evidence type="ECO:0000256" key="3">
    <source>
        <dbReference type="RuleBase" id="RU003694"/>
    </source>
</evidence>
<organism evidence="6 7">
    <name type="scientific">Amycolatopsis xylanica</name>
    <dbReference type="NCBI Taxonomy" id="589385"/>
    <lineage>
        <taxon>Bacteria</taxon>
        <taxon>Bacillati</taxon>
        <taxon>Actinomycetota</taxon>
        <taxon>Actinomycetes</taxon>
        <taxon>Pseudonocardiales</taxon>
        <taxon>Pseudonocardiaceae</taxon>
        <taxon>Amycolatopsis</taxon>
    </lineage>
</organism>
<dbReference type="STRING" id="589385.SAMN05421504_101858"/>
<accession>A0A1H2UDS3</accession>
<evidence type="ECO:0000256" key="2">
    <source>
        <dbReference type="ARBA" id="ARBA00022679"/>
    </source>
</evidence>
<evidence type="ECO:0000259" key="4">
    <source>
        <dbReference type="Pfam" id="PF00109"/>
    </source>
</evidence>
<name>A0A1H2UDS3_9PSEU</name>
<dbReference type="EMBL" id="FNON01000001">
    <property type="protein sequence ID" value="SDW54266.1"/>
    <property type="molecule type" value="Genomic_DNA"/>
</dbReference>
<dbReference type="RefSeq" id="WP_091286772.1">
    <property type="nucleotide sequence ID" value="NZ_FNON01000001.1"/>
</dbReference>
<dbReference type="AlphaFoldDB" id="A0A1H2UDS3"/>
<dbReference type="GO" id="GO:0006633">
    <property type="term" value="P:fatty acid biosynthetic process"/>
    <property type="evidence" value="ECO:0007669"/>
    <property type="project" value="TreeGrafter"/>
</dbReference>
<proteinExistence type="inferred from homology"/>
<dbReference type="PANTHER" id="PTHR11712:SF320">
    <property type="entry name" value="BETA-KETOACYL SYNTHASE"/>
    <property type="match status" value="1"/>
</dbReference>
<dbReference type="SUPFAM" id="SSF53901">
    <property type="entry name" value="Thiolase-like"/>
    <property type="match status" value="2"/>
</dbReference>
<evidence type="ECO:0000313" key="6">
    <source>
        <dbReference type="EMBL" id="SDW54266.1"/>
    </source>
</evidence>
<protein>
    <submittedName>
        <fullName evidence="6">3-oxoacyl-[acyl-carrier-protein] synthase II</fullName>
    </submittedName>
</protein>
<dbReference type="Pfam" id="PF02801">
    <property type="entry name" value="Ketoacyl-synt_C"/>
    <property type="match status" value="1"/>
</dbReference>
<gene>
    <name evidence="6" type="ORF">SAMN05421504_101858</name>
</gene>
<dbReference type="GO" id="GO:0004315">
    <property type="term" value="F:3-oxoacyl-[acyl-carrier-protein] synthase activity"/>
    <property type="evidence" value="ECO:0007669"/>
    <property type="project" value="TreeGrafter"/>
</dbReference>
<evidence type="ECO:0000259" key="5">
    <source>
        <dbReference type="Pfam" id="PF02801"/>
    </source>
</evidence>
<feature type="domain" description="Beta-ketoacyl synthase-like N-terminal" evidence="4">
    <location>
        <begin position="79"/>
        <end position="183"/>
    </location>
</feature>
<dbReference type="Gene3D" id="3.40.47.10">
    <property type="match status" value="2"/>
</dbReference>
<dbReference type="Pfam" id="PF00109">
    <property type="entry name" value="ketoacyl-synt"/>
    <property type="match status" value="1"/>
</dbReference>
<dbReference type="InterPro" id="IPR000794">
    <property type="entry name" value="Beta-ketoacyl_synthase"/>
</dbReference>
<comment type="similarity">
    <text evidence="1 3">Belongs to the thiolase-like superfamily. Beta-ketoacyl-ACP synthases family.</text>
</comment>
<dbReference type="PANTHER" id="PTHR11712">
    <property type="entry name" value="POLYKETIDE SYNTHASE-RELATED"/>
    <property type="match status" value="1"/>
</dbReference>
<keyword evidence="7" id="KW-1185">Reference proteome</keyword>
<reference evidence="6 7" key="1">
    <citation type="submission" date="2016-10" db="EMBL/GenBank/DDBJ databases">
        <authorList>
            <person name="de Groot N.N."/>
        </authorList>
    </citation>
    <scope>NUCLEOTIDE SEQUENCE [LARGE SCALE GENOMIC DNA]</scope>
    <source>
        <strain evidence="6 7">CPCC 202699</strain>
    </source>
</reference>